<comment type="caution">
    <text evidence="1">The sequence shown here is derived from an EMBL/GenBank/DDBJ whole genome shotgun (WGS) entry which is preliminary data.</text>
</comment>
<accession>A0A242JZF5</accession>
<dbReference type="STRING" id="1987383.A5844_000931"/>
<dbReference type="AlphaFoldDB" id="A0A242JZF5"/>
<dbReference type="RefSeq" id="WP_086284135.1">
    <property type="nucleotide sequence ID" value="NZ_NGMO01000002.1"/>
</dbReference>
<dbReference type="Proteomes" id="UP000194933">
    <property type="component" value="Unassembled WGS sequence"/>
</dbReference>
<keyword evidence="2" id="KW-1185">Reference proteome</keyword>
<sequence length="85" mass="10232">MKINEQVIYEKMGNEVYLNIEDDSFVLDNEVSIYIFDLLKVEQTPEGIKQLVREKFPSTEEFTDEEKEEYIDEFLFVLQKNHIIH</sequence>
<name>A0A242JZF5_9ENTE</name>
<proteinExistence type="predicted"/>
<reference evidence="1 2" key="1">
    <citation type="submission" date="2017-05" db="EMBL/GenBank/DDBJ databases">
        <title>The Genome Sequence of Enterococcus sp. 10A9_DIV0425.</title>
        <authorList>
            <consortium name="The Broad Institute Genomics Platform"/>
            <consortium name="The Broad Institute Genomic Center for Infectious Diseases"/>
            <person name="Earl A."/>
            <person name="Manson A."/>
            <person name="Schwartman J."/>
            <person name="Gilmore M."/>
            <person name="Abouelleil A."/>
            <person name="Cao P."/>
            <person name="Chapman S."/>
            <person name="Cusick C."/>
            <person name="Shea T."/>
            <person name="Young S."/>
            <person name="Neafsey D."/>
            <person name="Nusbaum C."/>
            <person name="Birren B."/>
        </authorList>
    </citation>
    <scope>NUCLEOTIDE SEQUENCE [LARGE SCALE GENOMIC DNA]</scope>
    <source>
        <strain evidence="1 2">10A9_DIV0425</strain>
    </source>
</reference>
<evidence type="ECO:0000313" key="1">
    <source>
        <dbReference type="EMBL" id="OTP10797.1"/>
    </source>
</evidence>
<organism evidence="1 2">
    <name type="scientific">Candidatus Enterococcus wittei</name>
    <dbReference type="NCBI Taxonomy" id="1987383"/>
    <lineage>
        <taxon>Bacteria</taxon>
        <taxon>Bacillati</taxon>
        <taxon>Bacillota</taxon>
        <taxon>Bacilli</taxon>
        <taxon>Lactobacillales</taxon>
        <taxon>Enterococcaceae</taxon>
        <taxon>Enterococcus</taxon>
    </lineage>
</organism>
<dbReference type="EMBL" id="NGMO01000002">
    <property type="protein sequence ID" value="OTP10797.1"/>
    <property type="molecule type" value="Genomic_DNA"/>
</dbReference>
<evidence type="ECO:0000313" key="2">
    <source>
        <dbReference type="Proteomes" id="UP000194933"/>
    </source>
</evidence>
<protein>
    <recommendedName>
        <fullName evidence="3">PqqD family protein</fullName>
    </recommendedName>
</protein>
<gene>
    <name evidence="1" type="ORF">A5844_000931</name>
</gene>
<evidence type="ECO:0008006" key="3">
    <source>
        <dbReference type="Google" id="ProtNLM"/>
    </source>
</evidence>